<feature type="transmembrane region" description="Helical" evidence="1">
    <location>
        <begin position="39"/>
        <end position="56"/>
    </location>
</feature>
<comment type="caution">
    <text evidence="2">The sequence shown here is derived from an EMBL/GenBank/DDBJ whole genome shotgun (WGS) entry which is preliminary data.</text>
</comment>
<accession>A0ABR8WQI6</accession>
<name>A0ABR8WQI6_9FLAO</name>
<evidence type="ECO:0000313" key="3">
    <source>
        <dbReference type="Proteomes" id="UP000626242"/>
    </source>
</evidence>
<keyword evidence="1" id="KW-0472">Membrane</keyword>
<sequence length="136" mass="16209">MEKIQLHSKLTFIRKYIIPIWMIFVGSFILYSTIIEKNWIALIIVALVLNGMIYTIRKFLFPLKNVFLDKENKKIIVEYRNEIVEIPVTEIVEVDEQSRLGKIINVKLNSKMNFGSEFIFVPKNKNVFREIMELRR</sequence>
<feature type="transmembrane region" description="Helical" evidence="1">
    <location>
        <begin position="12"/>
        <end position="33"/>
    </location>
</feature>
<reference evidence="2 3" key="1">
    <citation type="submission" date="2020-08" db="EMBL/GenBank/DDBJ databases">
        <title>A Genomic Blueprint of the Chicken Gut Microbiome.</title>
        <authorList>
            <person name="Gilroy R."/>
            <person name="Ravi A."/>
            <person name="Getino M."/>
            <person name="Pursley I."/>
            <person name="Horton D.L."/>
            <person name="Alikhan N.-F."/>
            <person name="Baker D."/>
            <person name="Gharbi K."/>
            <person name="Hall N."/>
            <person name="Watson M."/>
            <person name="Adriaenssens E.M."/>
            <person name="Foster-Nyarko E."/>
            <person name="Jarju S."/>
            <person name="Secka A."/>
            <person name="Antonio M."/>
            <person name="Oren A."/>
            <person name="Chaudhuri R."/>
            <person name="La Ragione R.M."/>
            <person name="Hildebrand F."/>
            <person name="Pallen M.J."/>
        </authorList>
    </citation>
    <scope>NUCLEOTIDE SEQUENCE [LARGE SCALE GENOMIC DNA]</scope>
    <source>
        <strain evidence="2 3">Sa1CVA4</strain>
    </source>
</reference>
<keyword evidence="3" id="KW-1185">Reference proteome</keyword>
<evidence type="ECO:0008006" key="4">
    <source>
        <dbReference type="Google" id="ProtNLM"/>
    </source>
</evidence>
<organism evidence="2 3">
    <name type="scientific">Kaistella pullorum</name>
    <dbReference type="NCBI Taxonomy" id="2763074"/>
    <lineage>
        <taxon>Bacteria</taxon>
        <taxon>Pseudomonadati</taxon>
        <taxon>Bacteroidota</taxon>
        <taxon>Flavobacteriia</taxon>
        <taxon>Flavobacteriales</taxon>
        <taxon>Weeksellaceae</taxon>
        <taxon>Chryseobacterium group</taxon>
        <taxon>Kaistella</taxon>
    </lineage>
</organism>
<dbReference type="Proteomes" id="UP000626242">
    <property type="component" value="Unassembled WGS sequence"/>
</dbReference>
<evidence type="ECO:0000313" key="2">
    <source>
        <dbReference type="EMBL" id="MBD8019153.1"/>
    </source>
</evidence>
<evidence type="ECO:0000256" key="1">
    <source>
        <dbReference type="SAM" id="Phobius"/>
    </source>
</evidence>
<dbReference type="RefSeq" id="WP_251834348.1">
    <property type="nucleotide sequence ID" value="NZ_JACSPS010000017.1"/>
</dbReference>
<gene>
    <name evidence="2" type="ORF">H9628_11810</name>
</gene>
<keyword evidence="1" id="KW-1133">Transmembrane helix</keyword>
<protein>
    <recommendedName>
        <fullName evidence="4">DUF304 domain-containing protein</fullName>
    </recommendedName>
</protein>
<keyword evidence="1" id="KW-0812">Transmembrane</keyword>
<proteinExistence type="predicted"/>
<dbReference type="EMBL" id="JACSPS010000017">
    <property type="protein sequence ID" value="MBD8019153.1"/>
    <property type="molecule type" value="Genomic_DNA"/>
</dbReference>